<dbReference type="PANTHER" id="PTHR43861">
    <property type="entry name" value="TRANS-ACONITATE 2-METHYLTRANSFERASE-RELATED"/>
    <property type="match status" value="1"/>
</dbReference>
<feature type="domain" description="Methyltransferase" evidence="3">
    <location>
        <begin position="41"/>
        <end position="132"/>
    </location>
</feature>
<keyword evidence="5" id="KW-1185">Reference proteome</keyword>
<gene>
    <name evidence="4" type="ORF">SAMN04515668_2452</name>
</gene>
<name>A0A1I5YUI0_HYMAR</name>
<dbReference type="SUPFAM" id="SSF53335">
    <property type="entry name" value="S-adenosyl-L-methionine-dependent methyltransferases"/>
    <property type="match status" value="1"/>
</dbReference>
<evidence type="ECO:0000256" key="1">
    <source>
        <dbReference type="ARBA" id="ARBA00022603"/>
    </source>
</evidence>
<dbReference type="Proteomes" id="UP000199029">
    <property type="component" value="Unassembled WGS sequence"/>
</dbReference>
<dbReference type="OrthoDB" id="597202at2"/>
<dbReference type="Pfam" id="PF13649">
    <property type="entry name" value="Methyltransf_25"/>
    <property type="match status" value="1"/>
</dbReference>
<keyword evidence="1 4" id="KW-0489">Methyltransferase</keyword>
<dbReference type="InterPro" id="IPR029063">
    <property type="entry name" value="SAM-dependent_MTases_sf"/>
</dbReference>
<reference evidence="5" key="1">
    <citation type="submission" date="2016-10" db="EMBL/GenBank/DDBJ databases">
        <authorList>
            <person name="Varghese N."/>
            <person name="Submissions S."/>
        </authorList>
    </citation>
    <scope>NUCLEOTIDE SEQUENCE [LARGE SCALE GENOMIC DNA]</scope>
    <source>
        <strain evidence="5">OR362-8,ATCC BAA-1266,JCM 13504</strain>
    </source>
</reference>
<dbReference type="CDD" id="cd02440">
    <property type="entry name" value="AdoMet_MTases"/>
    <property type="match status" value="1"/>
</dbReference>
<dbReference type="EMBL" id="FOXS01000003">
    <property type="protein sequence ID" value="SFQ47832.1"/>
    <property type="molecule type" value="Genomic_DNA"/>
</dbReference>
<keyword evidence="2 4" id="KW-0808">Transferase</keyword>
<evidence type="ECO:0000313" key="4">
    <source>
        <dbReference type="EMBL" id="SFQ47832.1"/>
    </source>
</evidence>
<dbReference type="InterPro" id="IPR041698">
    <property type="entry name" value="Methyltransf_25"/>
</dbReference>
<evidence type="ECO:0000313" key="5">
    <source>
        <dbReference type="Proteomes" id="UP000199029"/>
    </source>
</evidence>
<protein>
    <submittedName>
        <fullName evidence="4">Methyltransferase domain-containing protein</fullName>
    </submittedName>
</protein>
<organism evidence="4 5">
    <name type="scientific">Hymenobacter arizonensis</name>
    <name type="common">Siccationidurans arizonensis</name>
    <dbReference type="NCBI Taxonomy" id="1227077"/>
    <lineage>
        <taxon>Bacteria</taxon>
        <taxon>Pseudomonadati</taxon>
        <taxon>Bacteroidota</taxon>
        <taxon>Cytophagia</taxon>
        <taxon>Cytophagales</taxon>
        <taxon>Hymenobacteraceae</taxon>
        <taxon>Hymenobacter</taxon>
    </lineage>
</organism>
<dbReference type="AlphaFoldDB" id="A0A1I5YUI0"/>
<dbReference type="Gene3D" id="3.40.50.150">
    <property type="entry name" value="Vaccinia Virus protein VP39"/>
    <property type="match status" value="1"/>
</dbReference>
<dbReference type="GO" id="GO:0008168">
    <property type="term" value="F:methyltransferase activity"/>
    <property type="evidence" value="ECO:0007669"/>
    <property type="project" value="UniProtKB-KW"/>
</dbReference>
<evidence type="ECO:0000259" key="3">
    <source>
        <dbReference type="Pfam" id="PF13649"/>
    </source>
</evidence>
<proteinExistence type="predicted"/>
<dbReference type="PANTHER" id="PTHR43861:SF1">
    <property type="entry name" value="TRANS-ACONITATE 2-METHYLTRANSFERASE"/>
    <property type="match status" value="1"/>
</dbReference>
<dbReference type="GO" id="GO:0032259">
    <property type="term" value="P:methylation"/>
    <property type="evidence" value="ECO:0007669"/>
    <property type="project" value="UniProtKB-KW"/>
</dbReference>
<accession>A0A1I5YUI0</accession>
<sequence length="209" mass="23216">MKVQAAYNKWASTYDAVNNKTRDLEGTALHQLLAPLSFATVLEIGCGTGKNTSWLATRAIEVTAVDFSAAMLEAARAKVSNHNVAFQQADITAEWSFVTSPVNLITCSLILEHISDLDFVFQQASRALRPGGFFYVGELHPFKQYQGSQARFETATEIIKIDAFIHHASDYMAAAKSSGLECVEFRELFDDEDRTTTPRILALLFQKRS</sequence>
<dbReference type="STRING" id="1227077.SAMN04515668_2452"/>
<evidence type="ECO:0000256" key="2">
    <source>
        <dbReference type="ARBA" id="ARBA00022679"/>
    </source>
</evidence>